<protein>
    <submittedName>
        <fullName evidence="10">FUSC family protein</fullName>
    </submittedName>
</protein>
<evidence type="ECO:0000256" key="7">
    <source>
        <dbReference type="SAM" id="MobiDB-lite"/>
    </source>
</evidence>
<reference evidence="10" key="1">
    <citation type="submission" date="2022-08" db="EMBL/GenBank/DDBJ databases">
        <title>Genome analysis of Corynebacteriales strain.</title>
        <authorList>
            <person name="Lee S.D."/>
        </authorList>
    </citation>
    <scope>NUCLEOTIDE SEQUENCE</scope>
    <source>
        <strain evidence="10">D3-21</strain>
    </source>
</reference>
<evidence type="ECO:0000256" key="4">
    <source>
        <dbReference type="ARBA" id="ARBA00022989"/>
    </source>
</evidence>
<comment type="subcellular location">
    <subcellularLocation>
        <location evidence="1">Cell membrane</location>
        <topology evidence="1">Multi-pass membrane protein</topology>
    </subcellularLocation>
</comment>
<keyword evidence="4 8" id="KW-1133">Transmembrane helix</keyword>
<dbReference type="Proteomes" id="UP001152755">
    <property type="component" value="Unassembled WGS sequence"/>
</dbReference>
<feature type="transmembrane region" description="Helical" evidence="8">
    <location>
        <begin position="105"/>
        <end position="123"/>
    </location>
</feature>
<evidence type="ECO:0000256" key="8">
    <source>
        <dbReference type="SAM" id="Phobius"/>
    </source>
</evidence>
<feature type="transmembrane region" description="Helical" evidence="8">
    <location>
        <begin position="130"/>
        <end position="148"/>
    </location>
</feature>
<keyword evidence="3 8" id="KW-0812">Transmembrane</keyword>
<feature type="transmembrane region" description="Helical" evidence="8">
    <location>
        <begin position="154"/>
        <end position="172"/>
    </location>
</feature>
<keyword evidence="2" id="KW-1003">Cell membrane</keyword>
<feature type="region of interest" description="Disordered" evidence="7">
    <location>
        <begin position="338"/>
        <end position="362"/>
    </location>
</feature>
<evidence type="ECO:0000256" key="6">
    <source>
        <dbReference type="ARBA" id="ARBA00043993"/>
    </source>
</evidence>
<organism evidence="10 11">
    <name type="scientific">Speluncibacter jeojiensis</name>
    <dbReference type="NCBI Taxonomy" id="2710754"/>
    <lineage>
        <taxon>Bacteria</taxon>
        <taxon>Bacillati</taxon>
        <taxon>Actinomycetota</taxon>
        <taxon>Actinomycetes</taxon>
        <taxon>Mycobacteriales</taxon>
        <taxon>Speluncibacteraceae</taxon>
        <taxon>Speluncibacter</taxon>
    </lineage>
</organism>
<feature type="transmembrane region" description="Helical" evidence="8">
    <location>
        <begin position="442"/>
        <end position="459"/>
    </location>
</feature>
<proteinExistence type="inferred from homology"/>
<dbReference type="PANTHER" id="PTHR30509:SF9">
    <property type="entry name" value="MULTIDRUG RESISTANCE PROTEIN MDTO"/>
    <property type="match status" value="1"/>
</dbReference>
<evidence type="ECO:0000259" key="9">
    <source>
        <dbReference type="Pfam" id="PF13515"/>
    </source>
</evidence>
<dbReference type="EMBL" id="JANRHA010000007">
    <property type="protein sequence ID" value="MDG3015319.1"/>
    <property type="molecule type" value="Genomic_DNA"/>
</dbReference>
<comment type="caution">
    <text evidence="10">The sequence shown here is derived from an EMBL/GenBank/DDBJ whole genome shotgun (WGS) entry which is preliminary data.</text>
</comment>
<accession>A0A9X4RDY9</accession>
<feature type="transmembrane region" description="Helical" evidence="8">
    <location>
        <begin position="416"/>
        <end position="435"/>
    </location>
</feature>
<dbReference type="PANTHER" id="PTHR30509">
    <property type="entry name" value="P-HYDROXYBENZOIC ACID EFFLUX PUMP SUBUNIT-RELATED"/>
    <property type="match status" value="1"/>
</dbReference>
<evidence type="ECO:0000256" key="1">
    <source>
        <dbReference type="ARBA" id="ARBA00004651"/>
    </source>
</evidence>
<dbReference type="InterPro" id="IPR049453">
    <property type="entry name" value="Memb_transporter_dom"/>
</dbReference>
<dbReference type="GO" id="GO:0005886">
    <property type="term" value="C:plasma membrane"/>
    <property type="evidence" value="ECO:0007669"/>
    <property type="project" value="UniProtKB-SubCell"/>
</dbReference>
<gene>
    <name evidence="10" type="ORF">NVS88_12245</name>
</gene>
<sequence length="692" mass="73880">MSTAAGLLGRIGRQMAVSDPGFVRLHKAAATALTVLLTIGVMIGFIAATGDALPVAVLGVIVSMQAAWAVKDRTVEGRLLTTFLLPLPAAGSMALASVLMPYGKLADVGFILVLFVAVWVRRFGPRGQALGMLGFISYFFALFLHVELRQLPSLVAAIVLGVAVAFTVRRWLMPDRPRGEVRRLARALRATSSWVLAVPGPDRAHDVEELRRRLARLADTGLLIEDWLDRNDASLHLDVTGHELSLKLFEAQIATEQLAIALWSLGPQTRWPPQLGKAMTAVASTLQDRPSAESLRAARRLAAEAARGEDSAGRSGLATLLALRVVQAHTAIHRITAHATADPSPSPVPKPHAEPEVSESRGLDPNTRAAIQVAVATSAATILGELVSPARWYWAVLTAFLVFTGVSTRGEILTKAGNRVAGTVVGVAAGVLLALVVGQRPVLQLALIVVCVFFAFWLVSVSYGWLAFFMTVMLAMLYGLLGRFSIDVLELRIYETAVGAVVGIAAAYFVLPVKTRATFVDAVERYLAQMSELIEESVEAVLTRGDGQDLVTHARALDTELQAVLTAGKPLVFGPTSRGRRGTRRLLRVLQVAGQSAHALARTGVNAAGMPPEQAPSPETAAALRDAAALVRERIDLAAKVVVGKGPVVLPERMVDSPVLDVLETAPNEPGPLRASVRSLSRLLRTIMELLG</sequence>
<comment type="similarity">
    <text evidence="6">Belongs to the YccS/YhfK family.</text>
</comment>
<dbReference type="AlphaFoldDB" id="A0A9X4RDY9"/>
<dbReference type="Pfam" id="PF13515">
    <property type="entry name" value="FUSC_2"/>
    <property type="match status" value="1"/>
</dbReference>
<evidence type="ECO:0000313" key="11">
    <source>
        <dbReference type="Proteomes" id="UP001152755"/>
    </source>
</evidence>
<feature type="transmembrane region" description="Helical" evidence="8">
    <location>
        <begin position="493"/>
        <end position="511"/>
    </location>
</feature>
<evidence type="ECO:0000256" key="5">
    <source>
        <dbReference type="ARBA" id="ARBA00023136"/>
    </source>
</evidence>
<feature type="transmembrane region" description="Helical" evidence="8">
    <location>
        <begin position="465"/>
        <end position="481"/>
    </location>
</feature>
<keyword evidence="11" id="KW-1185">Reference proteome</keyword>
<evidence type="ECO:0000256" key="3">
    <source>
        <dbReference type="ARBA" id="ARBA00022692"/>
    </source>
</evidence>
<feature type="compositionally biased region" description="Basic and acidic residues" evidence="7">
    <location>
        <begin position="351"/>
        <end position="362"/>
    </location>
</feature>
<evidence type="ECO:0000313" key="10">
    <source>
        <dbReference type="EMBL" id="MDG3015319.1"/>
    </source>
</evidence>
<feature type="transmembrane region" description="Helical" evidence="8">
    <location>
        <begin position="28"/>
        <end position="46"/>
    </location>
</feature>
<name>A0A9X4RDY9_9ACTN</name>
<feature type="domain" description="Integral membrane bound transporter" evidence="9">
    <location>
        <begin position="380"/>
        <end position="505"/>
    </location>
</feature>
<evidence type="ECO:0000256" key="2">
    <source>
        <dbReference type="ARBA" id="ARBA00022475"/>
    </source>
</evidence>
<dbReference type="RefSeq" id="WP_277835420.1">
    <property type="nucleotide sequence ID" value="NZ_JAAIVF010000008.1"/>
</dbReference>
<keyword evidence="5 8" id="KW-0472">Membrane</keyword>